<feature type="region of interest" description="Disordered" evidence="1">
    <location>
        <begin position="458"/>
        <end position="485"/>
    </location>
</feature>
<feature type="region of interest" description="Disordered" evidence="1">
    <location>
        <begin position="43"/>
        <end position="78"/>
    </location>
</feature>
<feature type="region of interest" description="Disordered" evidence="1">
    <location>
        <begin position="794"/>
        <end position="848"/>
    </location>
</feature>
<sequence length="931" mass="102459">MAAPFSRLQLAAALLEYDNDPSDPNAPYRSAQESAIFAHLRRHPARPPVTQRKSTDYLGISIPSENGSLGGRESVLDTERRSRASIGLRGMFGNEDQLEEEENVEEEEPLEVDLTSWGLDAFISKDPKGKGKAKAKSLSSPQPLSTVATHFPQTNESLVPVMRRPKTTRSMSVGNIDFLAPMDDTRRKSIGSPLDLVGMEIPQPFQRSPVTSEPIPIIPSPQPVGGTVPFPTARTPSPGLNNDAEPHRRTYSTASLDSKVMLNERTRTTSNGTMDTTRLLDNDNPFTLRPPSRASRFDPKAAAHARTMSNASFGSRVLLENDAASVMTGFGERQAPQEQRYSTTMDLLRPKVLVMPSPLQHTGPAKPPPEPVGRDGFQLSSDGTPLPPGARSLSRRNSSFGLAPPIASNSFTPNPRNNLSLAQLTFRNYLSAGNHGGPGYNDLDSDLPRAIEDGEQMFQETPQEEEEAPIQDMEEPGQLSRPAGKLYGKSLIDDLESRKLQMRNKQRVFRGDDRPSMMARTQTRSSTLIDPASLKARPTSQFLGPPGGLERRNSANAKPLLNFDDEGKSPISPRGPPNRSVFGVDTLWEREMVKLRQMEADEAEERERQKALEEAQEKLRSEKEAKKRKKKKRGDQLEVTTTTSEVSPLQSVSATEEPEEPPVSAGPPVLPAIPQAIRGPPPPVVDNDDSESEESDSGKRPKKIQPTTDAWHSESEDEGDGPRRTTGVGLRYPKKASISQIQPRNDDSDEDVPLAATIDRAVQRATRLQGAGSDSDEDKPLNALVDKAKLNIPPINFDSLSLSNSNKGGDDEDEDNQPLGIRASRLMPSRSADDDDDERPLGLHPEQQRRTQYQMLAQHQQMMMQAQMHNSMFFNPSMMGSGFFAPPMAPSMTMPMMPPVPVPIPSPPPVQDTAKLNRVDRWRHNVAIEGE</sequence>
<evidence type="ECO:0000313" key="2">
    <source>
        <dbReference type="EMBL" id="KAK7470673.1"/>
    </source>
</evidence>
<feature type="region of interest" description="Disordered" evidence="1">
    <location>
        <begin position="269"/>
        <end position="298"/>
    </location>
</feature>
<feature type="compositionally biased region" description="Basic and acidic residues" evidence="1">
    <location>
        <begin position="599"/>
        <end position="625"/>
    </location>
</feature>
<organism evidence="2 3">
    <name type="scientific">Marasmiellus scandens</name>
    <dbReference type="NCBI Taxonomy" id="2682957"/>
    <lineage>
        <taxon>Eukaryota</taxon>
        <taxon>Fungi</taxon>
        <taxon>Dikarya</taxon>
        <taxon>Basidiomycota</taxon>
        <taxon>Agaricomycotina</taxon>
        <taxon>Agaricomycetes</taxon>
        <taxon>Agaricomycetidae</taxon>
        <taxon>Agaricales</taxon>
        <taxon>Marasmiineae</taxon>
        <taxon>Omphalotaceae</taxon>
        <taxon>Marasmiellus</taxon>
    </lineage>
</organism>
<feature type="compositionally biased region" description="Polar residues" evidence="1">
    <location>
        <begin position="137"/>
        <end position="148"/>
    </location>
</feature>
<feature type="compositionally biased region" description="Polar residues" evidence="1">
    <location>
        <begin position="798"/>
        <end position="807"/>
    </location>
</feature>
<feature type="region of interest" description="Disordered" evidence="1">
    <location>
        <begin position="357"/>
        <end position="398"/>
    </location>
</feature>
<comment type="caution">
    <text evidence="2">The sequence shown here is derived from an EMBL/GenBank/DDBJ whole genome shotgun (WGS) entry which is preliminary data.</text>
</comment>
<feature type="region of interest" description="Disordered" evidence="1">
    <location>
        <begin position="512"/>
        <end position="586"/>
    </location>
</feature>
<protein>
    <submittedName>
        <fullName evidence="2">Uncharacterized protein</fullName>
    </submittedName>
</protein>
<feature type="compositionally biased region" description="Polar residues" evidence="1">
    <location>
        <begin position="638"/>
        <end position="654"/>
    </location>
</feature>
<name>A0ABR1K6E7_9AGAR</name>
<accession>A0ABR1K6E7</accession>
<feature type="region of interest" description="Disordered" evidence="1">
    <location>
        <begin position="127"/>
        <end position="148"/>
    </location>
</feature>
<feature type="compositionally biased region" description="Acidic residues" evidence="1">
    <location>
        <begin position="686"/>
        <end position="695"/>
    </location>
</feature>
<feature type="region of interest" description="Disordered" evidence="1">
    <location>
        <begin position="599"/>
        <end position="758"/>
    </location>
</feature>
<reference evidence="2 3" key="1">
    <citation type="submission" date="2024-01" db="EMBL/GenBank/DDBJ databases">
        <title>A draft genome for the cacao thread blight pathogen Marasmiellus scandens.</title>
        <authorList>
            <person name="Baruah I.K."/>
            <person name="Leung J."/>
            <person name="Bukari Y."/>
            <person name="Amoako-Attah I."/>
            <person name="Meinhardt L.W."/>
            <person name="Bailey B.A."/>
            <person name="Cohen S.P."/>
        </authorList>
    </citation>
    <scope>NUCLEOTIDE SEQUENCE [LARGE SCALE GENOMIC DNA]</scope>
    <source>
        <strain evidence="2 3">GH-19</strain>
    </source>
</reference>
<keyword evidence="3" id="KW-1185">Reference proteome</keyword>
<dbReference type="Proteomes" id="UP001498398">
    <property type="component" value="Unassembled WGS sequence"/>
</dbReference>
<feature type="compositionally biased region" description="Acidic residues" evidence="1">
    <location>
        <begin position="462"/>
        <end position="475"/>
    </location>
</feature>
<evidence type="ECO:0000256" key="1">
    <source>
        <dbReference type="SAM" id="MobiDB-lite"/>
    </source>
</evidence>
<gene>
    <name evidence="2" type="ORF">VKT23_002095</name>
</gene>
<evidence type="ECO:0000313" key="3">
    <source>
        <dbReference type="Proteomes" id="UP001498398"/>
    </source>
</evidence>
<proteinExistence type="predicted"/>
<feature type="compositionally biased region" description="Polar residues" evidence="1">
    <location>
        <begin position="519"/>
        <end position="528"/>
    </location>
</feature>
<dbReference type="EMBL" id="JBANRG010000002">
    <property type="protein sequence ID" value="KAK7470673.1"/>
    <property type="molecule type" value="Genomic_DNA"/>
</dbReference>